<proteinExistence type="predicted"/>
<dbReference type="Proteomes" id="UP001629113">
    <property type="component" value="Unassembled WGS sequence"/>
</dbReference>
<sequence>MPTCNKLFSAVGFGGINTPSRAIESLVWSPTVSVSLPIRCLGKYIQESLIPFQVPSGLIRHETSASAKMCSSSCLYSKES</sequence>
<keyword evidence="2" id="KW-1185">Reference proteome</keyword>
<accession>A0ABR4PYA6</accession>
<comment type="caution">
    <text evidence="1">The sequence shown here is derived from an EMBL/GenBank/DDBJ whole genome shotgun (WGS) entry which is preliminary data.</text>
</comment>
<evidence type="ECO:0000313" key="1">
    <source>
        <dbReference type="EMBL" id="KAL3428369.1"/>
    </source>
</evidence>
<evidence type="ECO:0000313" key="2">
    <source>
        <dbReference type="Proteomes" id="UP001629113"/>
    </source>
</evidence>
<protein>
    <submittedName>
        <fullName evidence="1">Uncharacterized protein</fullName>
    </submittedName>
</protein>
<reference evidence="1 2" key="1">
    <citation type="submission" date="2024-06" db="EMBL/GenBank/DDBJ databases">
        <title>Complete genome of Phlyctema vagabunda strain 19-DSS-EL-015.</title>
        <authorList>
            <person name="Fiorenzani C."/>
        </authorList>
    </citation>
    <scope>NUCLEOTIDE SEQUENCE [LARGE SCALE GENOMIC DNA]</scope>
    <source>
        <strain evidence="1 2">19-DSS-EL-015</strain>
    </source>
</reference>
<name>A0ABR4PYA6_9HELO</name>
<dbReference type="EMBL" id="JBFCZG010000001">
    <property type="protein sequence ID" value="KAL3428369.1"/>
    <property type="molecule type" value="Genomic_DNA"/>
</dbReference>
<organism evidence="1 2">
    <name type="scientific">Phlyctema vagabunda</name>
    <dbReference type="NCBI Taxonomy" id="108571"/>
    <lineage>
        <taxon>Eukaryota</taxon>
        <taxon>Fungi</taxon>
        <taxon>Dikarya</taxon>
        <taxon>Ascomycota</taxon>
        <taxon>Pezizomycotina</taxon>
        <taxon>Leotiomycetes</taxon>
        <taxon>Helotiales</taxon>
        <taxon>Dermateaceae</taxon>
        <taxon>Phlyctema</taxon>
    </lineage>
</organism>
<gene>
    <name evidence="1" type="ORF">PVAG01_01878</name>
</gene>